<evidence type="ECO:0000313" key="2">
    <source>
        <dbReference type="Proteomes" id="UP000321464"/>
    </source>
</evidence>
<protein>
    <submittedName>
        <fullName evidence="1">Uncharacterized protein</fullName>
    </submittedName>
</protein>
<dbReference type="EMBL" id="BJYR01000005">
    <property type="protein sequence ID" value="GEN98959.1"/>
    <property type="molecule type" value="Genomic_DNA"/>
</dbReference>
<gene>
    <name evidence="1" type="ORF">NSE01_07920</name>
</gene>
<keyword evidence="2" id="KW-1185">Reference proteome</keyword>
<dbReference type="AlphaFoldDB" id="A0A512AGX3"/>
<evidence type="ECO:0000313" key="1">
    <source>
        <dbReference type="EMBL" id="GEN98959.1"/>
    </source>
</evidence>
<dbReference type="Proteomes" id="UP000321464">
    <property type="component" value="Unassembled WGS sequence"/>
</dbReference>
<sequence length="74" mass="8307">MLTDPAVAPRKILPIGSDIEDMTFRIKCQRHVPRGKHEAHGIGRADAIESGLRPIERRFVRKGAFGFYHGGDRP</sequence>
<comment type="caution">
    <text evidence="1">The sequence shown here is derived from an EMBL/GenBank/DDBJ whole genome shotgun (WGS) entry which is preliminary data.</text>
</comment>
<proteinExistence type="predicted"/>
<reference evidence="1 2" key="1">
    <citation type="submission" date="2019-07" db="EMBL/GenBank/DDBJ databases">
        <title>Whole genome shotgun sequence of Novosphingobium sediminis NBRC 106119.</title>
        <authorList>
            <person name="Hosoyama A."/>
            <person name="Uohara A."/>
            <person name="Ohji S."/>
            <person name="Ichikawa N."/>
        </authorList>
    </citation>
    <scope>NUCLEOTIDE SEQUENCE [LARGE SCALE GENOMIC DNA]</scope>
    <source>
        <strain evidence="1 2">NBRC 106119</strain>
    </source>
</reference>
<organism evidence="1 2">
    <name type="scientific">Novosphingobium sediminis</name>
    <dbReference type="NCBI Taxonomy" id="707214"/>
    <lineage>
        <taxon>Bacteria</taxon>
        <taxon>Pseudomonadati</taxon>
        <taxon>Pseudomonadota</taxon>
        <taxon>Alphaproteobacteria</taxon>
        <taxon>Sphingomonadales</taxon>
        <taxon>Sphingomonadaceae</taxon>
        <taxon>Novosphingobium</taxon>
    </lineage>
</organism>
<name>A0A512AGX3_9SPHN</name>
<accession>A0A512AGX3</accession>